<dbReference type="GO" id="GO:0009306">
    <property type="term" value="P:protein secretion"/>
    <property type="evidence" value="ECO:0007669"/>
    <property type="project" value="InterPro"/>
</dbReference>
<keyword evidence="4" id="KW-0653">Protein transport</keyword>
<evidence type="ECO:0000256" key="1">
    <source>
        <dbReference type="ARBA" id="ARBA00004370"/>
    </source>
</evidence>
<evidence type="ECO:0000256" key="5">
    <source>
        <dbReference type="ARBA" id="ARBA00022989"/>
    </source>
</evidence>
<evidence type="ECO:0000256" key="9">
    <source>
        <dbReference type="SAM" id="Phobius"/>
    </source>
</evidence>
<protein>
    <submittedName>
        <fullName evidence="10">Preprotein translocase subunit SecE</fullName>
    </submittedName>
</protein>
<dbReference type="HOGENOM" id="CLU_2012737_0_0_14"/>
<evidence type="ECO:0000256" key="4">
    <source>
        <dbReference type="ARBA" id="ARBA00022927"/>
    </source>
</evidence>
<keyword evidence="7 9" id="KW-0472">Membrane</keyword>
<reference evidence="10 11" key="1">
    <citation type="journal article" date="2011" name="PLoS ONE">
        <title>Core proteome of the minimal cell: comparative proteomics of three mollicute species.</title>
        <authorList>
            <person name="Fisunov G.Y."/>
            <person name="Alexeev D.G."/>
            <person name="Bazaleev N.A."/>
            <person name="Ladygina V.G."/>
            <person name="Galyamina M.A."/>
            <person name="Kondratov I.G."/>
            <person name="Zhukova N.A."/>
            <person name="Serebryakova M.V."/>
            <person name="Demina I.A."/>
            <person name="Govorun V.M."/>
        </authorList>
    </citation>
    <scope>NUCLEOTIDE SEQUENCE [LARGE SCALE GENOMIC DNA]</scope>
    <source>
        <strain evidence="10 11">S6</strain>
    </source>
</reference>
<gene>
    <name evidence="10" type="primary">secE</name>
    <name evidence="10" type="ORF">GCW_03635</name>
</gene>
<dbReference type="AlphaFoldDB" id="A0A0F6CLD0"/>
<evidence type="ECO:0000313" key="10">
    <source>
        <dbReference type="EMBL" id="AHB99902.1"/>
    </source>
</evidence>
<feature type="transmembrane region" description="Helical" evidence="9">
    <location>
        <begin position="95"/>
        <end position="117"/>
    </location>
</feature>
<evidence type="ECO:0000256" key="6">
    <source>
        <dbReference type="ARBA" id="ARBA00023010"/>
    </source>
</evidence>
<dbReference type="GO" id="GO:0008320">
    <property type="term" value="F:protein transmembrane transporter activity"/>
    <property type="evidence" value="ECO:0007669"/>
    <property type="project" value="InterPro"/>
</dbReference>
<accession>A0A0F6CLD0</accession>
<name>A0A0F6CLD0_MYCGL</name>
<keyword evidence="5 9" id="KW-1133">Transmembrane helix</keyword>
<feature type="region of interest" description="Disordered" evidence="8">
    <location>
        <begin position="48"/>
        <end position="67"/>
    </location>
</feature>
<keyword evidence="3 9" id="KW-0812">Transmembrane</keyword>
<dbReference type="InterPro" id="IPR005807">
    <property type="entry name" value="SecE_bac"/>
</dbReference>
<sequence length="128" mass="15300">MGKIMDHKNKNINLRKNPKVILESYQDDKIKKEQQKIKEEALEQKKLKEEREEQEYREQLQREKKNKGSLGLRLKRWWFGMEKESRRITWCTPKLLITNFLIVIAIVAFLTGLLFGIDQIFNAIGILK</sequence>
<dbReference type="GO" id="GO:0016020">
    <property type="term" value="C:membrane"/>
    <property type="evidence" value="ECO:0007669"/>
    <property type="project" value="UniProtKB-SubCell"/>
</dbReference>
<keyword evidence="6" id="KW-0811">Translocation</keyword>
<dbReference type="eggNOG" id="ENOG5030N62">
    <property type="taxonomic scope" value="Bacteria"/>
</dbReference>
<dbReference type="GO" id="GO:0006605">
    <property type="term" value="P:protein targeting"/>
    <property type="evidence" value="ECO:0007669"/>
    <property type="project" value="InterPro"/>
</dbReference>
<evidence type="ECO:0000256" key="7">
    <source>
        <dbReference type="ARBA" id="ARBA00023136"/>
    </source>
</evidence>
<dbReference type="InterPro" id="IPR001901">
    <property type="entry name" value="Translocase_SecE/Sec61-g"/>
</dbReference>
<keyword evidence="2" id="KW-0813">Transport</keyword>
<evidence type="ECO:0000313" key="11">
    <source>
        <dbReference type="Proteomes" id="UP000018735"/>
    </source>
</evidence>
<evidence type="ECO:0000256" key="8">
    <source>
        <dbReference type="SAM" id="MobiDB-lite"/>
    </source>
</evidence>
<dbReference type="Pfam" id="PF00584">
    <property type="entry name" value="SecE"/>
    <property type="match status" value="1"/>
</dbReference>
<dbReference type="KEGG" id="mgz:GCW_03635"/>
<evidence type="ECO:0000256" key="2">
    <source>
        <dbReference type="ARBA" id="ARBA00022448"/>
    </source>
</evidence>
<dbReference type="EMBL" id="CP006916">
    <property type="protein sequence ID" value="AHB99902.1"/>
    <property type="molecule type" value="Genomic_DNA"/>
</dbReference>
<dbReference type="GO" id="GO:0006886">
    <property type="term" value="P:intracellular protein transport"/>
    <property type="evidence" value="ECO:0007669"/>
    <property type="project" value="InterPro"/>
</dbReference>
<evidence type="ECO:0000256" key="3">
    <source>
        <dbReference type="ARBA" id="ARBA00022692"/>
    </source>
</evidence>
<organism evidence="10 11">
    <name type="scientific">Mycoplasmoides gallisepticum S6</name>
    <dbReference type="NCBI Taxonomy" id="1006581"/>
    <lineage>
        <taxon>Bacteria</taxon>
        <taxon>Bacillati</taxon>
        <taxon>Mycoplasmatota</taxon>
        <taxon>Mycoplasmoidales</taxon>
        <taxon>Mycoplasmoidaceae</taxon>
        <taxon>Mycoplasmoides</taxon>
    </lineage>
</organism>
<dbReference type="NCBIfam" id="TIGR00964">
    <property type="entry name" value="secE_bact"/>
    <property type="match status" value="1"/>
</dbReference>
<feature type="compositionally biased region" description="Basic and acidic residues" evidence="8">
    <location>
        <begin position="48"/>
        <end position="63"/>
    </location>
</feature>
<dbReference type="Gene3D" id="1.20.5.1030">
    <property type="entry name" value="Preprotein translocase secy subunit"/>
    <property type="match status" value="1"/>
</dbReference>
<dbReference type="InterPro" id="IPR038379">
    <property type="entry name" value="SecE_sf"/>
</dbReference>
<proteinExistence type="predicted"/>
<dbReference type="Proteomes" id="UP000018735">
    <property type="component" value="Chromosome"/>
</dbReference>
<comment type="subcellular location">
    <subcellularLocation>
        <location evidence="1">Membrane</location>
    </subcellularLocation>
</comment>